<comment type="caution">
    <text evidence="1">The sequence shown here is derived from an EMBL/GenBank/DDBJ whole genome shotgun (WGS) entry which is preliminary data.</text>
</comment>
<dbReference type="EMBL" id="VCIW01000001">
    <property type="protein sequence ID" value="TLS54230.1"/>
    <property type="molecule type" value="Genomic_DNA"/>
</dbReference>
<dbReference type="InterPro" id="IPR025673">
    <property type="entry name" value="PCYCGC"/>
</dbReference>
<evidence type="ECO:0008006" key="3">
    <source>
        <dbReference type="Google" id="ProtNLM"/>
    </source>
</evidence>
<dbReference type="AlphaFoldDB" id="A0A5R9GIS6"/>
<gene>
    <name evidence="1" type="ORF">FE782_02470</name>
</gene>
<organism evidence="1 2">
    <name type="scientific">Paenibacillus antri</name>
    <dbReference type="NCBI Taxonomy" id="2582848"/>
    <lineage>
        <taxon>Bacteria</taxon>
        <taxon>Bacillati</taxon>
        <taxon>Bacillota</taxon>
        <taxon>Bacilli</taxon>
        <taxon>Bacillales</taxon>
        <taxon>Paenibacillaceae</taxon>
        <taxon>Paenibacillus</taxon>
    </lineage>
</organism>
<reference evidence="1 2" key="1">
    <citation type="submission" date="2019-05" db="EMBL/GenBank/DDBJ databases">
        <authorList>
            <person name="Narsing Rao M.P."/>
            <person name="Li W.J."/>
        </authorList>
    </citation>
    <scope>NUCLEOTIDE SEQUENCE [LARGE SCALE GENOMIC DNA]</scope>
    <source>
        <strain evidence="1 2">SYSU_K30003</strain>
    </source>
</reference>
<dbReference type="OrthoDB" id="2654667at2"/>
<accession>A0A5R9GIS6</accession>
<dbReference type="RefSeq" id="WP_138192141.1">
    <property type="nucleotide sequence ID" value="NZ_VCIW01000001.1"/>
</dbReference>
<evidence type="ECO:0000313" key="2">
    <source>
        <dbReference type="Proteomes" id="UP000309676"/>
    </source>
</evidence>
<sequence length="169" mass="18597">MMTRLLPVFRLPRRALPLTALALLLFVVLSGCASTAGEEHADHSGGHAAHGLPDNIEVTASPDVLPAFLDDYTDTTRDFYSQVYDHMDVLKELNCYCGCMEYNDPHDSLFRCFIAGVDDDGVHWTDHGGSCGICLMEVRDAMKMADEGKSIDEIRQFIDSTYGETAAST</sequence>
<dbReference type="PROSITE" id="PS51257">
    <property type="entry name" value="PROKAR_LIPOPROTEIN"/>
    <property type="match status" value="1"/>
</dbReference>
<name>A0A5R9GIS6_9BACL</name>
<protein>
    <recommendedName>
        <fullName evidence="3">Lipoprotein</fullName>
    </recommendedName>
</protein>
<evidence type="ECO:0000313" key="1">
    <source>
        <dbReference type="EMBL" id="TLS54230.1"/>
    </source>
</evidence>
<proteinExistence type="predicted"/>
<dbReference type="Proteomes" id="UP000309676">
    <property type="component" value="Unassembled WGS sequence"/>
</dbReference>
<keyword evidence="2" id="KW-1185">Reference proteome</keyword>
<dbReference type="Pfam" id="PF13798">
    <property type="entry name" value="PCYCGC"/>
    <property type="match status" value="1"/>
</dbReference>